<gene>
    <name evidence="1" type="ORF">Q8Y70_23660</name>
</gene>
<dbReference type="EMBL" id="CP137745">
    <property type="protein sequence ID" value="WOZ79959.1"/>
    <property type="molecule type" value="Genomic_DNA"/>
</dbReference>
<organism evidence="1 2">
    <name type="scientific">Kosakonia sacchari</name>
    <dbReference type="NCBI Taxonomy" id="1158459"/>
    <lineage>
        <taxon>Bacteria</taxon>
        <taxon>Pseudomonadati</taxon>
        <taxon>Pseudomonadota</taxon>
        <taxon>Gammaproteobacteria</taxon>
        <taxon>Enterobacterales</taxon>
        <taxon>Enterobacteriaceae</taxon>
        <taxon>Kosakonia</taxon>
    </lineage>
</organism>
<evidence type="ECO:0000313" key="2">
    <source>
        <dbReference type="Proteomes" id="UP001302368"/>
    </source>
</evidence>
<evidence type="ECO:0000313" key="1">
    <source>
        <dbReference type="EMBL" id="WOZ79959.1"/>
    </source>
</evidence>
<dbReference type="PROSITE" id="PS51257">
    <property type="entry name" value="PROKAR_LIPOPROTEIN"/>
    <property type="match status" value="1"/>
</dbReference>
<name>A0ABZ0MWR4_9ENTR</name>
<evidence type="ECO:0008006" key="3">
    <source>
        <dbReference type="Google" id="ProtNLM"/>
    </source>
</evidence>
<proteinExistence type="predicted"/>
<reference evidence="1 2" key="1">
    <citation type="submission" date="2023-10" db="EMBL/GenBank/DDBJ databases">
        <title>Genome sequencing of the isolated polysaccharide-producing bacterium Kosakonia sacchari KS2022.</title>
        <authorList>
            <person name="Yi X."/>
        </authorList>
    </citation>
    <scope>NUCLEOTIDE SEQUENCE [LARGE SCALE GENOMIC DNA]</scope>
    <source>
        <strain evidence="1 2">KS2022</strain>
        <plasmid evidence="1 2">pKS2022</plasmid>
    </source>
</reference>
<dbReference type="Proteomes" id="UP001302368">
    <property type="component" value="Plasmid pKS2022"/>
</dbReference>
<keyword evidence="2" id="KW-1185">Reference proteome</keyword>
<geneLocation type="plasmid" evidence="1 2">
    <name>pKS2022</name>
</geneLocation>
<sequence>MKKWGLLLSTTVIAIALSGCSSPKQTEQAPVVSAGQECADTVLTTAKGKSGTRKFTHIQREDSFVVRFGNSSQEEHVLTPVPYAEATALDNGKPGSAWISCMSGKGFTITKQ</sequence>
<protein>
    <recommendedName>
        <fullName evidence="3">Lipoprotein</fullName>
    </recommendedName>
</protein>
<accession>A0ABZ0MWR4</accession>
<keyword evidence="1" id="KW-0614">Plasmid</keyword>
<dbReference type="RefSeq" id="WP_141399385.1">
    <property type="nucleotide sequence ID" value="NZ_CP137745.1"/>
</dbReference>